<dbReference type="AlphaFoldDB" id="A0AB34KTD2"/>
<name>A0AB34KTD2_9PEZI</name>
<feature type="compositionally biased region" description="Basic and acidic residues" evidence="1">
    <location>
        <begin position="399"/>
        <end position="431"/>
    </location>
</feature>
<dbReference type="EMBL" id="JAAQHG020000008">
    <property type="protein sequence ID" value="KAL1588013.1"/>
    <property type="molecule type" value="Genomic_DNA"/>
</dbReference>
<feature type="region of interest" description="Disordered" evidence="1">
    <location>
        <begin position="217"/>
        <end position="431"/>
    </location>
</feature>
<reference evidence="3 4" key="1">
    <citation type="journal article" date="2020" name="Microbiol. Resour. Announc.">
        <title>Draft Genome Sequence of a Cladosporium Species Isolated from the Mesophotic Ascidian Didemnum maculosum.</title>
        <authorList>
            <person name="Gioti A."/>
            <person name="Siaperas R."/>
            <person name="Nikolaivits E."/>
            <person name="Le Goff G."/>
            <person name="Ouazzani J."/>
            <person name="Kotoulas G."/>
            <person name="Topakas E."/>
        </authorList>
    </citation>
    <scope>NUCLEOTIDE SEQUENCE [LARGE SCALE GENOMIC DNA]</scope>
    <source>
        <strain evidence="3 4">TM138-S3</strain>
    </source>
</reference>
<accession>A0AB34KTD2</accession>
<feature type="compositionally biased region" description="Polar residues" evidence="1">
    <location>
        <begin position="9"/>
        <end position="18"/>
    </location>
</feature>
<evidence type="ECO:0000256" key="2">
    <source>
        <dbReference type="SAM" id="Phobius"/>
    </source>
</evidence>
<dbReference type="Proteomes" id="UP000803884">
    <property type="component" value="Unassembled WGS sequence"/>
</dbReference>
<feature type="compositionally biased region" description="Polar residues" evidence="1">
    <location>
        <begin position="219"/>
        <end position="239"/>
    </location>
</feature>
<evidence type="ECO:0000313" key="4">
    <source>
        <dbReference type="Proteomes" id="UP000803884"/>
    </source>
</evidence>
<evidence type="ECO:0000256" key="1">
    <source>
        <dbReference type="SAM" id="MobiDB-lite"/>
    </source>
</evidence>
<evidence type="ECO:0000313" key="3">
    <source>
        <dbReference type="EMBL" id="KAL1588013.1"/>
    </source>
</evidence>
<feature type="compositionally biased region" description="Low complexity" evidence="1">
    <location>
        <begin position="345"/>
        <end position="356"/>
    </location>
</feature>
<proteinExistence type="predicted"/>
<dbReference type="GeneID" id="96004663"/>
<keyword evidence="4" id="KW-1185">Reference proteome</keyword>
<feature type="region of interest" description="Disordered" evidence="1">
    <location>
        <begin position="1"/>
        <end position="40"/>
    </location>
</feature>
<dbReference type="RefSeq" id="XP_069231118.1">
    <property type="nucleotide sequence ID" value="XM_069371825.1"/>
</dbReference>
<feature type="compositionally biased region" description="Low complexity" evidence="1">
    <location>
        <begin position="248"/>
        <end position="259"/>
    </location>
</feature>
<feature type="compositionally biased region" description="Polar residues" evidence="1">
    <location>
        <begin position="318"/>
        <end position="327"/>
    </location>
</feature>
<organism evidence="3 4">
    <name type="scientific">Cladosporium halotolerans</name>
    <dbReference type="NCBI Taxonomy" id="1052096"/>
    <lineage>
        <taxon>Eukaryota</taxon>
        <taxon>Fungi</taxon>
        <taxon>Dikarya</taxon>
        <taxon>Ascomycota</taxon>
        <taxon>Pezizomycotina</taxon>
        <taxon>Dothideomycetes</taxon>
        <taxon>Dothideomycetidae</taxon>
        <taxon>Cladosporiales</taxon>
        <taxon>Cladosporiaceae</taxon>
        <taxon>Cladosporium</taxon>
    </lineage>
</organism>
<protein>
    <submittedName>
        <fullName evidence="3">Uncharacterized protein</fullName>
    </submittedName>
</protein>
<feature type="transmembrane region" description="Helical" evidence="2">
    <location>
        <begin position="172"/>
        <end position="192"/>
    </location>
</feature>
<sequence>MVLEEAARSTESFGTDSPPSDDIDRYADKNPPYTSTREPSFASVARDGAQGKVFVNLANLPRPFSLFGTRSNPPVLIESIQESCRFLQQVLQRPATQEEADAFAYHVAKSYRVASFGSPVGMSLASVQFFRTRDSFRFPGWSPFKDQSNWSKDRLGPLTGPAARMGWHSLRLFSYMLLGSVVGAVFFGSYAVSLSLAGRAMDPRLKEFSEKLRQLQKDGVSTQQLRRQQDVEGTTQAETFEQRRQRRSVQSMQRESGQSQGYGGAQGARKSNDYDDASPTGGAFEADYSDPLTDTGVMNDDQSTQQQYRQQADAWSSPAENRANTVDLNKAAPQRPSADRQAANQGEGVSQQQGGSAWERLRQQAANGGAGAGAGSGAQRRSRDQEDQGGDAFSFSSSEEDKQTAKYEAQKDFDARIEQERSGKNFDSKRW</sequence>
<feature type="compositionally biased region" description="Low complexity" evidence="1">
    <location>
        <begin position="302"/>
        <end position="311"/>
    </location>
</feature>
<keyword evidence="2" id="KW-0812">Transmembrane</keyword>
<gene>
    <name evidence="3" type="ORF">WHR41_03219</name>
</gene>
<comment type="caution">
    <text evidence="3">The sequence shown here is derived from an EMBL/GenBank/DDBJ whole genome shotgun (WGS) entry which is preliminary data.</text>
</comment>
<keyword evidence="2" id="KW-1133">Transmembrane helix</keyword>
<keyword evidence="2" id="KW-0472">Membrane</keyword>